<evidence type="ECO:0000313" key="3">
    <source>
        <dbReference type="EMBL" id="ACM18660.1"/>
    </source>
</evidence>
<dbReference type="HOGENOM" id="CLU_079636_6_2_7"/>
<dbReference type="KEGG" id="geo:Geob_0289"/>
<protein>
    <submittedName>
        <fullName evidence="3">Outer membrane protein, putative</fullName>
    </submittedName>
</protein>
<dbReference type="PANTHER" id="PTHR38593">
    <property type="entry name" value="BLR2558 PROTEIN"/>
    <property type="match status" value="1"/>
</dbReference>
<dbReference type="eggNOG" id="COG3652">
    <property type="taxonomic scope" value="Bacteria"/>
</dbReference>
<feature type="signal peptide" evidence="1">
    <location>
        <begin position="1"/>
        <end position="25"/>
    </location>
</feature>
<proteinExistence type="predicted"/>
<evidence type="ECO:0000313" key="4">
    <source>
        <dbReference type="Proteomes" id="UP000007721"/>
    </source>
</evidence>
<dbReference type="OrthoDB" id="118677at2"/>
<dbReference type="Pfam" id="PF13628">
    <property type="entry name" value="DUF4142"/>
    <property type="match status" value="1"/>
</dbReference>
<dbReference type="AlphaFoldDB" id="B9M9A2"/>
<feature type="domain" description="DUF4142" evidence="2">
    <location>
        <begin position="33"/>
        <end position="168"/>
    </location>
</feature>
<feature type="chain" id="PRO_5002888905" evidence="1">
    <location>
        <begin position="26"/>
        <end position="177"/>
    </location>
</feature>
<dbReference type="Proteomes" id="UP000007721">
    <property type="component" value="Chromosome"/>
</dbReference>
<organism evidence="3 4">
    <name type="scientific">Geotalea daltonii (strain DSM 22248 / JCM 15807 / FRC-32)</name>
    <name type="common">Geobacter daltonii</name>
    <dbReference type="NCBI Taxonomy" id="316067"/>
    <lineage>
        <taxon>Bacteria</taxon>
        <taxon>Pseudomonadati</taxon>
        <taxon>Thermodesulfobacteriota</taxon>
        <taxon>Desulfuromonadia</taxon>
        <taxon>Geobacterales</taxon>
        <taxon>Geobacteraceae</taxon>
        <taxon>Geotalea</taxon>
    </lineage>
</organism>
<dbReference type="InterPro" id="IPR025419">
    <property type="entry name" value="DUF4142"/>
</dbReference>
<reference evidence="3 4" key="1">
    <citation type="submission" date="2009-01" db="EMBL/GenBank/DDBJ databases">
        <title>Complete sequence of Geobacter sp. FRC-32.</title>
        <authorList>
            <consortium name="US DOE Joint Genome Institute"/>
            <person name="Lucas S."/>
            <person name="Copeland A."/>
            <person name="Lapidus A."/>
            <person name="Glavina del Rio T."/>
            <person name="Dalin E."/>
            <person name="Tice H."/>
            <person name="Bruce D."/>
            <person name="Goodwin L."/>
            <person name="Pitluck S."/>
            <person name="Saunders E."/>
            <person name="Brettin T."/>
            <person name="Detter J.C."/>
            <person name="Han C."/>
            <person name="Larimer F."/>
            <person name="Land M."/>
            <person name="Hauser L."/>
            <person name="Kyrpides N."/>
            <person name="Ovchinnikova G."/>
            <person name="Kostka J."/>
            <person name="Richardson P."/>
        </authorList>
    </citation>
    <scope>NUCLEOTIDE SEQUENCE [LARGE SCALE GENOMIC DNA]</scope>
    <source>
        <strain evidence="4">DSM 22248 / JCM 15807 / FRC-32</strain>
    </source>
</reference>
<keyword evidence="1" id="KW-0732">Signal</keyword>
<sequence>MKKRVSIILLISLFVLSTVTMLAFAADKGLAGKDKDFIKKAASGGMMEVELGQLAESKAQNPEVKNFGKRMVTDHGKANEELKTLAQQKNVTLPTKLERKHRSMVDKLNKASAAEFDKKYMSDMVKDHKHDVDDFRKATQKVKDPEVKAWAEKTLPVLEQHLQQAQELAAKVGAKVK</sequence>
<evidence type="ECO:0000256" key="1">
    <source>
        <dbReference type="SAM" id="SignalP"/>
    </source>
</evidence>
<gene>
    <name evidence="3" type="ordered locus">Geob_0289</name>
</gene>
<evidence type="ECO:0000259" key="2">
    <source>
        <dbReference type="Pfam" id="PF13628"/>
    </source>
</evidence>
<dbReference type="EMBL" id="CP001390">
    <property type="protein sequence ID" value="ACM18660.1"/>
    <property type="molecule type" value="Genomic_DNA"/>
</dbReference>
<dbReference type="STRING" id="316067.Geob_0289"/>
<dbReference type="PANTHER" id="PTHR38593:SF1">
    <property type="entry name" value="BLR2558 PROTEIN"/>
    <property type="match status" value="1"/>
</dbReference>
<keyword evidence="4" id="KW-1185">Reference proteome</keyword>
<name>B9M9A2_GEODF</name>
<dbReference type="Gene3D" id="1.20.1260.10">
    <property type="match status" value="1"/>
</dbReference>
<accession>B9M9A2</accession>
<dbReference type="RefSeq" id="WP_012645389.1">
    <property type="nucleotide sequence ID" value="NC_011979.1"/>
</dbReference>
<dbReference type="InterPro" id="IPR012347">
    <property type="entry name" value="Ferritin-like"/>
</dbReference>